<keyword evidence="3" id="KW-1185">Reference proteome</keyword>
<reference evidence="2 3" key="1">
    <citation type="submission" date="2018-12" db="EMBL/GenBank/DDBJ databases">
        <title>Rubrispira sanarue gen. nov., sp., nov., a member of the order Silvanigrellales, isolated from a brackish lake in Hamamatsu Japan.</title>
        <authorList>
            <person name="Maejima Y."/>
            <person name="Iino T."/>
            <person name="Muraguchi Y."/>
            <person name="Fukuda K."/>
            <person name="Nojiri H."/>
            <person name="Ohkuma M."/>
            <person name="Moriuchi R."/>
            <person name="Dohra H."/>
            <person name="Kimbara K."/>
            <person name="Shintani M."/>
        </authorList>
    </citation>
    <scope>NUCLEOTIDE SEQUENCE [LARGE SCALE GENOMIC DNA]</scope>
    <source>
        <strain evidence="2 3">RF1110005</strain>
    </source>
</reference>
<protein>
    <submittedName>
        <fullName evidence="2">Uncharacterized protein</fullName>
    </submittedName>
</protein>
<dbReference type="Proteomes" id="UP000291236">
    <property type="component" value="Chromosome"/>
</dbReference>
<proteinExistence type="predicted"/>
<feature type="chain" id="PRO_5020617773" evidence="1">
    <location>
        <begin position="20"/>
        <end position="153"/>
    </location>
</feature>
<dbReference type="KEGG" id="sbf:JCM31447_13810"/>
<feature type="signal peptide" evidence="1">
    <location>
        <begin position="1"/>
        <end position="19"/>
    </location>
</feature>
<dbReference type="EMBL" id="AP019368">
    <property type="protein sequence ID" value="BBH52938.1"/>
    <property type="molecule type" value="Genomic_DNA"/>
</dbReference>
<dbReference type="RefSeq" id="WP_130607845.1">
    <property type="nucleotide sequence ID" value="NZ_AP019368.1"/>
</dbReference>
<evidence type="ECO:0000313" key="2">
    <source>
        <dbReference type="EMBL" id="BBH52938.1"/>
    </source>
</evidence>
<name>A0A4P2VK39_FLUSA</name>
<keyword evidence="1" id="KW-0732">Signal</keyword>
<accession>A0A4P2VK39</accession>
<dbReference type="AlphaFoldDB" id="A0A4P2VK39"/>
<sequence>MKTKLIILASALLSLNAFAQNPQCNPRVHVWYTLQNDSQTEWLVQISRLYENNISFVDSSCSEVDIINQKISLQPKEVKKLGMVVNASKGFNSTYSFMGVRNDAQPNPMLSKGRVSCIFIVAPYGPGQMDRYDIRSNNADCNSTNYGMNLYFK</sequence>
<gene>
    <name evidence="2" type="ORF">JCM31447_13810</name>
</gene>
<evidence type="ECO:0000313" key="3">
    <source>
        <dbReference type="Proteomes" id="UP000291236"/>
    </source>
</evidence>
<organism evidence="2 3">
    <name type="scientific">Fluviispira sanaruensis</name>
    <dbReference type="NCBI Taxonomy" id="2493639"/>
    <lineage>
        <taxon>Bacteria</taxon>
        <taxon>Pseudomonadati</taxon>
        <taxon>Bdellovibrionota</taxon>
        <taxon>Oligoflexia</taxon>
        <taxon>Silvanigrellales</taxon>
        <taxon>Silvanigrellaceae</taxon>
        <taxon>Fluviispira</taxon>
    </lineage>
</organism>
<evidence type="ECO:0000256" key="1">
    <source>
        <dbReference type="SAM" id="SignalP"/>
    </source>
</evidence>